<comment type="caution">
    <text evidence="1">The sequence shown here is derived from an EMBL/GenBank/DDBJ whole genome shotgun (WGS) entry which is preliminary data.</text>
</comment>
<dbReference type="EMBL" id="RBSH01000119">
    <property type="protein sequence ID" value="RMS02541.1"/>
    <property type="molecule type" value="Genomic_DNA"/>
</dbReference>
<dbReference type="RefSeq" id="WP_122325996.1">
    <property type="nucleotide sequence ID" value="NZ_RBSH01000119.1"/>
</dbReference>
<dbReference type="AlphaFoldDB" id="A0AB37QR74"/>
<gene>
    <name evidence="1" type="ORF">ALP74_02755</name>
</gene>
<dbReference type="Proteomes" id="UP000272613">
    <property type="component" value="Unassembled WGS sequence"/>
</dbReference>
<accession>A0AB37QR74</accession>
<proteinExistence type="predicted"/>
<reference evidence="1 2" key="1">
    <citation type="submission" date="2018-08" db="EMBL/GenBank/DDBJ databases">
        <title>Recombination of ecologically and evolutionarily significant loci maintains genetic cohesion in the Pseudomonas syringae species complex.</title>
        <authorList>
            <person name="Dillon M."/>
            <person name="Thakur S."/>
            <person name="Almeida R.N.D."/>
            <person name="Weir B.S."/>
            <person name="Guttman D.S."/>
        </authorList>
    </citation>
    <scope>NUCLEOTIDE SEQUENCE [LARGE SCALE GENOMIC DNA]</scope>
    <source>
        <strain evidence="1 2">ICMP 5019</strain>
    </source>
</reference>
<evidence type="ECO:0000313" key="2">
    <source>
        <dbReference type="Proteomes" id="UP000272613"/>
    </source>
</evidence>
<protein>
    <submittedName>
        <fullName evidence="1">Uncharacterized protein</fullName>
    </submittedName>
</protein>
<name>A0AB37QR74_9PSED</name>
<sequence>MTLKKDIEALQAIMEVAEDLLIRLDLLEGHQKSELLTGIRQIIAMARYREALGKAEGVLPDQ</sequence>
<organism evidence="1 2">
    <name type="scientific">Pseudomonas coronafaciens pv. garcae</name>
    <dbReference type="NCBI Taxonomy" id="251653"/>
    <lineage>
        <taxon>Bacteria</taxon>
        <taxon>Pseudomonadati</taxon>
        <taxon>Pseudomonadota</taxon>
        <taxon>Gammaproteobacteria</taxon>
        <taxon>Pseudomonadales</taxon>
        <taxon>Pseudomonadaceae</taxon>
        <taxon>Pseudomonas</taxon>
        <taxon>Pseudomonas coronafaciens</taxon>
    </lineage>
</organism>
<evidence type="ECO:0000313" key="1">
    <source>
        <dbReference type="EMBL" id="RMS02541.1"/>
    </source>
</evidence>